<dbReference type="SUPFAM" id="SSF52200">
    <property type="entry name" value="Toll/Interleukin receptor TIR domain"/>
    <property type="match status" value="1"/>
</dbReference>
<sequence>MCWCVQDMADCSGNGGRLQFVPVLPPIIKSLNFAFNNLTHLPSDFFSNVTQLSSINLTANGLVSMDQHAFRGLRSLTDITLDNNSLDFNSVRPVLNISSLGRLQMCDNYNVTYIPDNIFLEFPLPHLRQLVIAGSTLGVLRLTVFKPLKKLVYLDVSDSEIVSIVVDTLPSLNYLILRSNSISGDFIHTCAGTNVSYFPKLHYLSFRNNAITSINSPVCLPRLIYLNLGSNNFHVLKTKSFSKLPKLKFLRLTAMHTLIYTIEPGAFASSTLENVYLSATRISFEHDVISAKMFNGCPRMKYVQLDVNDFSNVPDAKFQELFENNTKLTTVYMGSSKISTITSDTFKGMPNVEELNLYSNFIEDLPNGVFDHLSKLKILRIDHNRLSEIRETTFSVSTRQRLHLLDLSINPYACTCKVQWFKSWLMDERKKFAKFPKGYICASFSSSSSEQVGKTAVMADALEASKYSSKSTDFSNRQPISRRFQKVFYHQHQNPEILTDPEEEPLASESQNQIFLSPMGSSIVYLSDFVINDQACLLSQSTSLLTAVLAAVLVVFMLTFLVLYKYRWHIRLALYEAFRGNPQRQQQQQQQRQPEREYEYDVFVSYANEDVDWVRQELIPTLEGRHGLRLCIHQRDFPVGGNIIDNISTCVHASKRVLFVLSPHFARSRWCQFETGVLSKTTSWNAMTSWC</sequence>
<evidence type="ECO:0000256" key="2">
    <source>
        <dbReference type="ARBA" id="ARBA00009634"/>
    </source>
</evidence>
<keyword evidence="6" id="KW-0677">Repeat</keyword>
<evidence type="ECO:0000259" key="12">
    <source>
        <dbReference type="PROSITE" id="PS50104"/>
    </source>
</evidence>
<protein>
    <recommendedName>
        <fullName evidence="12">TIR domain-containing protein</fullName>
    </recommendedName>
</protein>
<dbReference type="InterPro" id="IPR003591">
    <property type="entry name" value="Leu-rich_rpt_typical-subtyp"/>
</dbReference>
<evidence type="ECO:0000256" key="9">
    <source>
        <dbReference type="ARBA" id="ARBA00023170"/>
    </source>
</evidence>
<dbReference type="GO" id="GO:0007165">
    <property type="term" value="P:signal transduction"/>
    <property type="evidence" value="ECO:0007669"/>
    <property type="project" value="InterPro"/>
</dbReference>
<dbReference type="GO" id="GO:0038023">
    <property type="term" value="F:signaling receptor activity"/>
    <property type="evidence" value="ECO:0007669"/>
    <property type="project" value="TreeGrafter"/>
</dbReference>
<gene>
    <name evidence="13" type="ORF">C0Q70_04816</name>
</gene>
<keyword evidence="10" id="KW-0325">Glycoprotein</keyword>
<keyword evidence="9" id="KW-0675">Receptor</keyword>
<dbReference type="PANTHER" id="PTHR24365">
    <property type="entry name" value="TOLL-LIKE RECEPTOR"/>
    <property type="match status" value="1"/>
</dbReference>
<dbReference type="InterPro" id="IPR001611">
    <property type="entry name" value="Leu-rich_rpt"/>
</dbReference>
<dbReference type="SMART" id="SM00255">
    <property type="entry name" value="TIR"/>
    <property type="match status" value="1"/>
</dbReference>
<comment type="subcellular location">
    <subcellularLocation>
        <location evidence="1">Membrane</location>
        <topology evidence="1">Single-pass membrane protein</topology>
    </subcellularLocation>
</comment>
<dbReference type="AlphaFoldDB" id="A0A2T7PJF1"/>
<comment type="caution">
    <text evidence="13">The sequence shown here is derived from an EMBL/GenBank/DDBJ whole genome shotgun (WGS) entry which is preliminary data.</text>
</comment>
<accession>A0A2T7PJF1</accession>
<dbReference type="Pfam" id="PF13855">
    <property type="entry name" value="LRR_8"/>
    <property type="match status" value="4"/>
</dbReference>
<evidence type="ECO:0000256" key="7">
    <source>
        <dbReference type="ARBA" id="ARBA00022989"/>
    </source>
</evidence>
<dbReference type="EMBL" id="PZQS01000003">
    <property type="protein sequence ID" value="PVD33559.1"/>
    <property type="molecule type" value="Genomic_DNA"/>
</dbReference>
<dbReference type="SMART" id="SM00369">
    <property type="entry name" value="LRR_TYP"/>
    <property type="match status" value="8"/>
</dbReference>
<evidence type="ECO:0000256" key="1">
    <source>
        <dbReference type="ARBA" id="ARBA00004167"/>
    </source>
</evidence>
<dbReference type="PANTHER" id="PTHR24365:SF541">
    <property type="entry name" value="PROTEIN TOLL-RELATED"/>
    <property type="match status" value="1"/>
</dbReference>
<reference evidence="13 14" key="1">
    <citation type="submission" date="2018-04" db="EMBL/GenBank/DDBJ databases">
        <title>The genome of golden apple snail Pomacea canaliculata provides insight into stress tolerance and invasive adaptation.</title>
        <authorList>
            <person name="Liu C."/>
            <person name="Liu B."/>
            <person name="Ren Y."/>
            <person name="Zhang Y."/>
            <person name="Wang H."/>
            <person name="Li S."/>
            <person name="Jiang F."/>
            <person name="Yin L."/>
            <person name="Zhang G."/>
            <person name="Qian W."/>
            <person name="Fan W."/>
        </authorList>
    </citation>
    <scope>NUCLEOTIDE SEQUENCE [LARGE SCALE GENOMIC DNA]</scope>
    <source>
        <strain evidence="13">SZHN2017</strain>
        <tissue evidence="13">Muscle</tissue>
    </source>
</reference>
<dbReference type="InterPro" id="IPR000157">
    <property type="entry name" value="TIR_dom"/>
</dbReference>
<evidence type="ECO:0000256" key="8">
    <source>
        <dbReference type="ARBA" id="ARBA00023136"/>
    </source>
</evidence>
<keyword evidence="14" id="KW-1185">Reference proteome</keyword>
<comment type="similarity">
    <text evidence="2">Belongs to the Toll-like receptor family.</text>
</comment>
<feature type="domain" description="TIR" evidence="12">
    <location>
        <begin position="598"/>
        <end position="691"/>
    </location>
</feature>
<dbReference type="Proteomes" id="UP000245119">
    <property type="component" value="Linkage Group LG3"/>
</dbReference>
<evidence type="ECO:0000256" key="5">
    <source>
        <dbReference type="ARBA" id="ARBA00022729"/>
    </source>
</evidence>
<evidence type="ECO:0000256" key="10">
    <source>
        <dbReference type="ARBA" id="ARBA00023180"/>
    </source>
</evidence>
<dbReference type="PROSITE" id="PS51450">
    <property type="entry name" value="LRR"/>
    <property type="match status" value="1"/>
</dbReference>
<name>A0A2T7PJF1_POMCA</name>
<dbReference type="OrthoDB" id="6134202at2759"/>
<dbReference type="PROSITE" id="PS50104">
    <property type="entry name" value="TIR"/>
    <property type="match status" value="1"/>
</dbReference>
<keyword evidence="5" id="KW-0732">Signal</keyword>
<organism evidence="13 14">
    <name type="scientific">Pomacea canaliculata</name>
    <name type="common">Golden apple snail</name>
    <dbReference type="NCBI Taxonomy" id="400727"/>
    <lineage>
        <taxon>Eukaryota</taxon>
        <taxon>Metazoa</taxon>
        <taxon>Spiralia</taxon>
        <taxon>Lophotrochozoa</taxon>
        <taxon>Mollusca</taxon>
        <taxon>Gastropoda</taxon>
        <taxon>Caenogastropoda</taxon>
        <taxon>Architaenioglossa</taxon>
        <taxon>Ampullarioidea</taxon>
        <taxon>Ampullariidae</taxon>
        <taxon>Pomacea</taxon>
    </lineage>
</organism>
<evidence type="ECO:0000313" key="14">
    <source>
        <dbReference type="Proteomes" id="UP000245119"/>
    </source>
</evidence>
<dbReference type="Pfam" id="PF01582">
    <property type="entry name" value="TIR"/>
    <property type="match status" value="1"/>
</dbReference>
<evidence type="ECO:0000256" key="3">
    <source>
        <dbReference type="ARBA" id="ARBA00022614"/>
    </source>
</evidence>
<feature type="transmembrane region" description="Helical" evidence="11">
    <location>
        <begin position="544"/>
        <end position="564"/>
    </location>
</feature>
<evidence type="ECO:0000256" key="11">
    <source>
        <dbReference type="SAM" id="Phobius"/>
    </source>
</evidence>
<keyword evidence="4 11" id="KW-0812">Transmembrane</keyword>
<dbReference type="GO" id="GO:0005886">
    <property type="term" value="C:plasma membrane"/>
    <property type="evidence" value="ECO:0007669"/>
    <property type="project" value="TreeGrafter"/>
</dbReference>
<keyword evidence="3" id="KW-0433">Leucine-rich repeat</keyword>
<keyword evidence="8 11" id="KW-0472">Membrane</keyword>
<dbReference type="SUPFAM" id="SSF52058">
    <property type="entry name" value="L domain-like"/>
    <property type="match status" value="2"/>
</dbReference>
<dbReference type="STRING" id="400727.A0A2T7PJF1"/>
<evidence type="ECO:0000256" key="6">
    <source>
        <dbReference type="ARBA" id="ARBA00022737"/>
    </source>
</evidence>
<dbReference type="InterPro" id="IPR032675">
    <property type="entry name" value="LRR_dom_sf"/>
</dbReference>
<evidence type="ECO:0000313" key="13">
    <source>
        <dbReference type="EMBL" id="PVD33559.1"/>
    </source>
</evidence>
<keyword evidence="7 11" id="KW-1133">Transmembrane helix</keyword>
<dbReference type="InterPro" id="IPR035897">
    <property type="entry name" value="Toll_tir_struct_dom_sf"/>
</dbReference>
<dbReference type="Gene3D" id="3.40.50.10140">
    <property type="entry name" value="Toll/interleukin-1 receptor homology (TIR) domain"/>
    <property type="match status" value="1"/>
</dbReference>
<evidence type="ECO:0000256" key="4">
    <source>
        <dbReference type="ARBA" id="ARBA00022692"/>
    </source>
</evidence>
<proteinExistence type="inferred from homology"/>
<dbReference type="Gene3D" id="3.80.10.10">
    <property type="entry name" value="Ribonuclease Inhibitor"/>
    <property type="match status" value="2"/>
</dbReference>